<dbReference type="EMBL" id="LMZQ01000013">
    <property type="protein sequence ID" value="KRT15005.1"/>
    <property type="molecule type" value="Genomic_DNA"/>
</dbReference>
<dbReference type="Proteomes" id="UP000051950">
    <property type="component" value="Unassembled WGS sequence"/>
</dbReference>
<comment type="caution">
    <text evidence="1">The sequence shown here is derived from an EMBL/GenBank/DDBJ whole genome shotgun (WGS) entry which is preliminary data.</text>
</comment>
<evidence type="ECO:0000313" key="2">
    <source>
        <dbReference type="Proteomes" id="UP000051950"/>
    </source>
</evidence>
<accession>A0A0T5VMI4</accession>
<protein>
    <submittedName>
        <fullName evidence="1">Uncharacterized protein</fullName>
    </submittedName>
</protein>
<organism evidence="1 2">
    <name type="scientific">Pedobacter ginsenosidimutans</name>
    <dbReference type="NCBI Taxonomy" id="687842"/>
    <lineage>
        <taxon>Bacteria</taxon>
        <taxon>Pseudomonadati</taxon>
        <taxon>Bacteroidota</taxon>
        <taxon>Sphingobacteriia</taxon>
        <taxon>Sphingobacteriales</taxon>
        <taxon>Sphingobacteriaceae</taxon>
        <taxon>Pedobacter</taxon>
    </lineage>
</organism>
<sequence length="67" mass="8048">MEKSQNNQNLENAKQEEKLNEERKHIYKFILNPFSFESSNHFNKIHKRRFHSFGCIHELGKLPGAMF</sequence>
<evidence type="ECO:0000313" key="1">
    <source>
        <dbReference type="EMBL" id="KRT15005.1"/>
    </source>
</evidence>
<reference evidence="1 2" key="1">
    <citation type="submission" date="2015-11" db="EMBL/GenBank/DDBJ databases">
        <title>Sequence of Pedobacter ginsenosidimutans.</title>
        <authorList>
            <person name="Carson E."/>
            <person name="Keyser V."/>
            <person name="Newman J."/>
            <person name="Miller J."/>
        </authorList>
    </citation>
    <scope>NUCLEOTIDE SEQUENCE [LARGE SCALE GENOMIC DNA]</scope>
    <source>
        <strain evidence="1 2">KACC 14530</strain>
    </source>
</reference>
<proteinExistence type="predicted"/>
<keyword evidence="2" id="KW-1185">Reference proteome</keyword>
<name>A0A0T5VMI4_9SPHI</name>
<dbReference type="AlphaFoldDB" id="A0A0T5VMI4"/>
<gene>
    <name evidence="1" type="ORF">ASU31_16970</name>
</gene>